<protein>
    <recommendedName>
        <fullName evidence="5">MIF4G domain-containing protein</fullName>
    </recommendedName>
</protein>
<dbReference type="AlphaFoldDB" id="D8QLP8"/>
<dbReference type="Gene3D" id="1.25.40.180">
    <property type="match status" value="3"/>
</dbReference>
<dbReference type="GO" id="GO:0006406">
    <property type="term" value="P:mRNA export from nucleus"/>
    <property type="evidence" value="ECO:0007669"/>
    <property type="project" value="InterPro"/>
</dbReference>
<dbReference type="InterPro" id="IPR027159">
    <property type="entry name" value="CBP80"/>
</dbReference>
<dbReference type="eggNOG" id="KOG1104">
    <property type="taxonomic scope" value="Eukaryota"/>
</dbReference>
<gene>
    <name evidence="3" type="ORF">SCHCODRAFT_71356</name>
</gene>
<evidence type="ECO:0000313" key="3">
    <source>
        <dbReference type="EMBL" id="EFI91298.1"/>
    </source>
</evidence>
<keyword evidence="4" id="KW-1185">Reference proteome</keyword>
<dbReference type="GO" id="GO:0000184">
    <property type="term" value="P:nuclear-transcribed mRNA catabolic process, nonsense-mediated decay"/>
    <property type="evidence" value="ECO:0007669"/>
    <property type="project" value="TreeGrafter"/>
</dbReference>
<dbReference type="InParanoid" id="D8QLP8"/>
<dbReference type="PANTHER" id="PTHR12412:SF2">
    <property type="entry name" value="NUCLEAR CAP-BINDING PROTEIN SUBUNIT 1"/>
    <property type="match status" value="1"/>
</dbReference>
<dbReference type="VEuPathDB" id="FungiDB:SCHCODRAFT_02645961"/>
<dbReference type="InterPro" id="IPR016024">
    <property type="entry name" value="ARM-type_fold"/>
</dbReference>
<dbReference type="Proteomes" id="UP000007431">
    <property type="component" value="Unassembled WGS sequence"/>
</dbReference>
<dbReference type="Pfam" id="PF09090">
    <property type="entry name" value="MIF4G_like_2"/>
    <property type="match status" value="2"/>
</dbReference>
<accession>D8QLP8</accession>
<dbReference type="GO" id="GO:0005634">
    <property type="term" value="C:nucleus"/>
    <property type="evidence" value="ECO:0007669"/>
    <property type="project" value="TreeGrafter"/>
</dbReference>
<feature type="domain" description="MIF4G-like type 2" evidence="2">
    <location>
        <begin position="490"/>
        <end position="627"/>
    </location>
</feature>
<evidence type="ECO:0000313" key="4">
    <source>
        <dbReference type="Proteomes" id="UP000007431"/>
    </source>
</evidence>
<sequence>MHDRRRPPPESPATRVRNAIIHFANVDAIHELPRVERTVRDYVTHDDAAARVAAVADALDVALTEQPFKIPCYAALLRRLHDIAALHDDLWKRFHAHLDQQRWRHTRLHVHLYAHQARAGLVVPDDLADLLKSFSAVLDEVGVTHSRAKRAALCAVEGALIAGKVLPSDVPEQIMASVEAYVETTASAQWFVRPTALLHADERTPVEDADELLASALAALRAAHAANFSSDAWPAPYDEEPSLSDTFVPRPLPAVLVPPEAISLDDPQADLAPLNAGASDDWPEYYLRLFADEVTPSPKTPVGHAIRSWILDTIDIFEVNRKEAARALLELPKWCPPNTFGEGAWSLESTIMETILARLLTLPACPHPVVYYGALITEICKLTPSKGGPAVGRSIRRLYAWIGDGLDPALAVRFAGMFSLHMSNFGFAWVWKEWIPDLDFARTHPKQVFMRRAVELEIRLSYLERIAKTLPEPIARAVLPPDTPGPNWAWEDPSHPHHDAAQGILNLLRGRAKAEDVIAHLETVKGTLEGGDVSDAEGTVRDMATQALLNVGSRSFSHLLNAIERYLPLLRTLAGQAGGNAHTDILASAASFWASSPQLITIVFDKLMQYQIVDPKDVVAWVFARSKQPRQDGMVIAKVEGGVKTEDGDAPDAGAPGMTITEWDVLRAAVDKANGRVIIARRKLAALRREDDERHARAVAGMEVDGDGEKEVKEQSEENPAVQTALKAFESLTAEQKGALSRTLEGFVDLLIGAESPVGPAARAIISEKSWHNRANWSEAEWAAWATWGWYKAFAREYAVYLRPYSTALSTVAFSSLHDDTDPASTLVMKIFNVAVGAE</sequence>
<dbReference type="SUPFAM" id="SSF48371">
    <property type="entry name" value="ARM repeat"/>
    <property type="match status" value="2"/>
</dbReference>
<dbReference type="GO" id="GO:0003729">
    <property type="term" value="F:mRNA binding"/>
    <property type="evidence" value="ECO:0007669"/>
    <property type="project" value="TreeGrafter"/>
</dbReference>
<evidence type="ECO:0000259" key="2">
    <source>
        <dbReference type="Pfam" id="PF09090"/>
    </source>
</evidence>
<dbReference type="InterPro" id="IPR015172">
    <property type="entry name" value="MIF4G-like_typ-1"/>
</dbReference>
<dbReference type="OMA" id="CAAEGLM"/>
<evidence type="ECO:0000259" key="1">
    <source>
        <dbReference type="Pfam" id="PF09088"/>
    </source>
</evidence>
<proteinExistence type="predicted"/>
<dbReference type="STRING" id="578458.D8QLP8"/>
<organism evidence="4">
    <name type="scientific">Schizophyllum commune (strain H4-8 / FGSC 9210)</name>
    <name type="common">Split gill fungus</name>
    <dbReference type="NCBI Taxonomy" id="578458"/>
    <lineage>
        <taxon>Eukaryota</taxon>
        <taxon>Fungi</taxon>
        <taxon>Dikarya</taxon>
        <taxon>Basidiomycota</taxon>
        <taxon>Agaricomycotina</taxon>
        <taxon>Agaricomycetes</taxon>
        <taxon>Agaricomycetidae</taxon>
        <taxon>Agaricales</taxon>
        <taxon>Schizophyllaceae</taxon>
        <taxon>Schizophyllum</taxon>
    </lineage>
</organism>
<dbReference type="HOGENOM" id="CLU_004991_0_0_1"/>
<feature type="domain" description="MIF4G-like type 1" evidence="1">
    <location>
        <begin position="296"/>
        <end position="472"/>
    </location>
</feature>
<dbReference type="InterPro" id="IPR015174">
    <property type="entry name" value="MIF4G-like_typ-2"/>
</dbReference>
<feature type="domain" description="MIF4G-like type 2" evidence="2">
    <location>
        <begin position="660"/>
        <end position="802"/>
    </location>
</feature>
<dbReference type="PANTHER" id="PTHR12412">
    <property type="entry name" value="CAP BINDING PROTEIN"/>
    <property type="match status" value="1"/>
</dbReference>
<dbReference type="GO" id="GO:0000339">
    <property type="term" value="F:RNA cap binding"/>
    <property type="evidence" value="ECO:0007669"/>
    <property type="project" value="InterPro"/>
</dbReference>
<reference evidence="3 4" key="1">
    <citation type="journal article" date="2010" name="Nat. Biotechnol.">
        <title>Genome sequence of the model mushroom Schizophyllum commune.</title>
        <authorList>
            <person name="Ohm R.A."/>
            <person name="de Jong J.F."/>
            <person name="Lugones L.G."/>
            <person name="Aerts A."/>
            <person name="Kothe E."/>
            <person name="Stajich J.E."/>
            <person name="de Vries R.P."/>
            <person name="Record E."/>
            <person name="Levasseur A."/>
            <person name="Baker S.E."/>
            <person name="Bartholomew K.A."/>
            <person name="Coutinho P.M."/>
            <person name="Erdmann S."/>
            <person name="Fowler T.J."/>
            <person name="Gathman A.C."/>
            <person name="Lombard V."/>
            <person name="Henrissat B."/>
            <person name="Knabe N."/>
            <person name="Kuees U."/>
            <person name="Lilly W.W."/>
            <person name="Lindquist E."/>
            <person name="Lucas S."/>
            <person name="Magnuson J.K."/>
            <person name="Piumi F."/>
            <person name="Raudaskoski M."/>
            <person name="Salamov A."/>
            <person name="Schmutz J."/>
            <person name="Schwarze F.W.M.R."/>
            <person name="vanKuyk P.A."/>
            <person name="Horton J.S."/>
            <person name="Grigoriev I.V."/>
            <person name="Woesten H.A.B."/>
        </authorList>
    </citation>
    <scope>NUCLEOTIDE SEQUENCE [LARGE SCALE GENOMIC DNA]</scope>
    <source>
        <strain evidence="4">H4-8 / FGSC 9210</strain>
    </source>
</reference>
<evidence type="ECO:0008006" key="5">
    <source>
        <dbReference type="Google" id="ProtNLM"/>
    </source>
</evidence>
<dbReference type="Pfam" id="PF09088">
    <property type="entry name" value="MIF4G_like"/>
    <property type="match status" value="1"/>
</dbReference>
<dbReference type="EMBL" id="GL377318">
    <property type="protein sequence ID" value="EFI91298.1"/>
    <property type="molecule type" value="Genomic_DNA"/>
</dbReference>
<name>D8QLP8_SCHCM</name>
<dbReference type="GO" id="GO:0005846">
    <property type="term" value="C:nuclear cap binding complex"/>
    <property type="evidence" value="ECO:0007669"/>
    <property type="project" value="InterPro"/>
</dbReference>